<dbReference type="InterPro" id="IPR014729">
    <property type="entry name" value="Rossmann-like_a/b/a_fold"/>
</dbReference>
<evidence type="ECO:0008006" key="3">
    <source>
        <dbReference type="Google" id="ProtNLM"/>
    </source>
</evidence>
<sequence length="374" mass="44333">MEEKEIKICSFCVMDNKSDSSITFNEKGECNYCLDTRERKDKEYFPNEEGKKKLEMIIQEIKENTKNDKYNCLVGISGGVDSSYVLYLGYKYSLRMLVVHIDDDLDTDIAKENIEKLCKAANVDLISIRPDKEEYADIILSFLKAGLPNLAMPQDNILHKELFKIQKKYNIKYSLSGANFSLESILERGDFVNSNDGYHIKKIHKEFGKIPMRKTELTSIFREYIINKFFNNIKVIRPLNYIDYNLKNVLEELKEFCGYQYYGGKHYENVLTRFLQCYYLPKKFNKDKRKSHFSSMIVSGQMTREEALEKLKEDPYINQEIFKSDIEILSKYFKITSQELMEYIKSEAHQHREYKISYFNYLGNIARKYRKFLE</sequence>
<protein>
    <recommendedName>
        <fullName evidence="3">N-acetyl sugar amidotransferase</fullName>
    </recommendedName>
</protein>
<dbReference type="Gene3D" id="3.40.50.620">
    <property type="entry name" value="HUPs"/>
    <property type="match status" value="1"/>
</dbReference>
<dbReference type="RefSeq" id="WP_029493648.1">
    <property type="nucleotide sequence ID" value="NZ_ATKF01000095.1"/>
</dbReference>
<name>A0A0S2ZKL1_9FUSO</name>
<evidence type="ECO:0000313" key="1">
    <source>
        <dbReference type="EMBL" id="ALQ39164.1"/>
    </source>
</evidence>
<dbReference type="KEGG" id="fhw:RN87_00935"/>
<accession>A0A0S2ZKL1</accession>
<dbReference type="Proteomes" id="UP000063275">
    <property type="component" value="Chromosome"/>
</dbReference>
<dbReference type="NCBIfam" id="TIGR03573">
    <property type="entry name" value="WbuX"/>
    <property type="match status" value="1"/>
</dbReference>
<dbReference type="EMBL" id="CP013331">
    <property type="protein sequence ID" value="ALQ39164.1"/>
    <property type="molecule type" value="Genomic_DNA"/>
</dbReference>
<dbReference type="AlphaFoldDB" id="A0A0S2ZKL1"/>
<dbReference type="SUPFAM" id="SSF52402">
    <property type="entry name" value="Adenine nucleotide alpha hydrolases-like"/>
    <property type="match status" value="1"/>
</dbReference>
<organism evidence="1">
    <name type="scientific">Fusobacterium hwasookii ChDC F174</name>
    <dbReference type="NCBI Taxonomy" id="1307442"/>
    <lineage>
        <taxon>Bacteria</taxon>
        <taxon>Fusobacteriati</taxon>
        <taxon>Fusobacteriota</taxon>
        <taxon>Fusobacteriia</taxon>
        <taxon>Fusobacteriales</taxon>
        <taxon>Fusobacteriaceae</taxon>
        <taxon>Fusobacterium</taxon>
    </lineage>
</organism>
<dbReference type="InterPro" id="IPR020022">
    <property type="entry name" value="N-acetyl_sugar_amidoTrfase"/>
</dbReference>
<reference evidence="1 2" key="1">
    <citation type="submission" date="2015-11" db="EMBL/GenBank/DDBJ databases">
        <authorList>
            <person name="Zhang Y."/>
            <person name="Guo Z."/>
        </authorList>
    </citation>
    <scope>NUCLEOTIDE SEQUENCE [LARGE SCALE GENOMIC DNA]</scope>
    <source>
        <strain evidence="1 2">ChDC F174</strain>
    </source>
</reference>
<evidence type="ECO:0000313" key="2">
    <source>
        <dbReference type="Proteomes" id="UP000063275"/>
    </source>
</evidence>
<gene>
    <name evidence="1" type="ORF">RN87_00935</name>
</gene>
<proteinExistence type="predicted"/>